<comment type="caution">
    <text evidence="7">The sequence shown here is derived from an EMBL/GenBank/DDBJ whole genome shotgun (WGS) entry which is preliminary data.</text>
</comment>
<keyword evidence="3" id="KW-0804">Transcription</keyword>
<organism evidence="7 8">
    <name type="scientific">Aspergillus awamori</name>
    <name type="common">Black koji mold</name>
    <dbReference type="NCBI Taxonomy" id="105351"/>
    <lineage>
        <taxon>Eukaryota</taxon>
        <taxon>Fungi</taxon>
        <taxon>Dikarya</taxon>
        <taxon>Ascomycota</taxon>
        <taxon>Pezizomycotina</taxon>
        <taxon>Eurotiomycetes</taxon>
        <taxon>Eurotiomycetidae</taxon>
        <taxon>Eurotiales</taxon>
        <taxon>Aspergillaceae</taxon>
        <taxon>Aspergillus</taxon>
    </lineage>
</organism>
<dbReference type="Pfam" id="PF04082">
    <property type="entry name" value="Fungal_trans"/>
    <property type="match status" value="1"/>
</dbReference>
<evidence type="ECO:0000256" key="1">
    <source>
        <dbReference type="ARBA" id="ARBA00004123"/>
    </source>
</evidence>
<evidence type="ECO:0000256" key="4">
    <source>
        <dbReference type="ARBA" id="ARBA00023242"/>
    </source>
</evidence>
<dbReference type="AlphaFoldDB" id="A0A401KPU1"/>
<dbReference type="InterPro" id="IPR050613">
    <property type="entry name" value="Sec_Metabolite_Reg"/>
</dbReference>
<evidence type="ECO:0000313" key="7">
    <source>
        <dbReference type="EMBL" id="GCB21300.1"/>
    </source>
</evidence>
<comment type="subcellular location">
    <subcellularLocation>
        <location evidence="1">Nucleus</location>
    </subcellularLocation>
</comment>
<dbReference type="SMART" id="SM00906">
    <property type="entry name" value="Fungal_trans"/>
    <property type="match status" value="1"/>
</dbReference>
<dbReference type="GO" id="GO:0008270">
    <property type="term" value="F:zinc ion binding"/>
    <property type="evidence" value="ECO:0007669"/>
    <property type="project" value="InterPro"/>
</dbReference>
<accession>A0A401KPU1</accession>
<keyword evidence="2" id="KW-0805">Transcription regulation</keyword>
<proteinExistence type="predicted"/>
<dbReference type="Proteomes" id="UP000286921">
    <property type="component" value="Unassembled WGS sequence"/>
</dbReference>
<evidence type="ECO:0000313" key="8">
    <source>
        <dbReference type="Proteomes" id="UP000286921"/>
    </source>
</evidence>
<gene>
    <name evidence="7" type="ORF">AAWM_04185</name>
</gene>
<dbReference type="GO" id="GO:0005634">
    <property type="term" value="C:nucleus"/>
    <property type="evidence" value="ECO:0007669"/>
    <property type="project" value="UniProtKB-SubCell"/>
</dbReference>
<feature type="compositionally biased region" description="Basic and acidic residues" evidence="5">
    <location>
        <begin position="8"/>
        <end position="25"/>
    </location>
</feature>
<dbReference type="InterPro" id="IPR007219">
    <property type="entry name" value="XnlR_reg_dom"/>
</dbReference>
<evidence type="ECO:0000256" key="2">
    <source>
        <dbReference type="ARBA" id="ARBA00023015"/>
    </source>
</evidence>
<protein>
    <submittedName>
        <fullName evidence="7">Uncharacterized transcriptional regulatory protein C1F7.11c</fullName>
    </submittedName>
</protein>
<keyword evidence="8" id="KW-1185">Reference proteome</keyword>
<dbReference type="STRING" id="105351.A0A401KPU1"/>
<dbReference type="GO" id="GO:0006351">
    <property type="term" value="P:DNA-templated transcription"/>
    <property type="evidence" value="ECO:0007669"/>
    <property type="project" value="InterPro"/>
</dbReference>
<evidence type="ECO:0000256" key="5">
    <source>
        <dbReference type="SAM" id="MobiDB-lite"/>
    </source>
</evidence>
<sequence length="345" mass="38183">MNNAAQELNRDDCSDNDNQHADGASRPEGPVLLLGISRMMDMAELLNALPPRNTADLLVDRCLDSGESSLIPEILGLSRRSTCRLDRTIVFNPLLWVYIQHTADPEVFSLDLPRSFYVYRHNGAVALAKSNFATPGPYKVEASILYLGIEYLQSNEQKTGLPMLLGVVSRLAIMMGYHQDPQLYHPQISNFEAEMLRRAWLILITIDSVLACHTGLPKVISRSLGDVSLPRNLLDSDFSPETTVLPPRPADEVASSIVYMSALEQMLSVSNEVSDMASCPSLFPKRTLELNLQLENNQESLAQPTSVAVSRGTGIRWPDCDQTVLFGNNVSTRAMHLTPSLFDDP</sequence>
<feature type="domain" description="Xylanolytic transcriptional activator regulatory" evidence="6">
    <location>
        <begin position="161"/>
        <end position="236"/>
    </location>
</feature>
<dbReference type="EMBL" id="BDHI01000007">
    <property type="protein sequence ID" value="GCB21300.1"/>
    <property type="molecule type" value="Genomic_DNA"/>
</dbReference>
<name>A0A401KPU1_ASPAW</name>
<feature type="region of interest" description="Disordered" evidence="5">
    <location>
        <begin position="1"/>
        <end position="28"/>
    </location>
</feature>
<keyword evidence="4" id="KW-0539">Nucleus</keyword>
<evidence type="ECO:0000259" key="6">
    <source>
        <dbReference type="SMART" id="SM00906"/>
    </source>
</evidence>
<dbReference type="CDD" id="cd12148">
    <property type="entry name" value="fungal_TF_MHR"/>
    <property type="match status" value="1"/>
</dbReference>
<dbReference type="PANTHER" id="PTHR31001:SF86">
    <property type="entry name" value="ZN(II)2CYS6 TRANSCRIPTION FACTOR (EUROFUNG)"/>
    <property type="match status" value="1"/>
</dbReference>
<evidence type="ECO:0000256" key="3">
    <source>
        <dbReference type="ARBA" id="ARBA00023163"/>
    </source>
</evidence>
<reference evidence="7 8" key="1">
    <citation type="submission" date="2016-09" db="EMBL/GenBank/DDBJ databases">
        <title>Aspergillus awamori IFM 58123T.</title>
        <authorList>
            <person name="Kusuya Y."/>
            <person name="Shimizu M."/>
            <person name="Takahashi H."/>
            <person name="Yaguchi T."/>
        </authorList>
    </citation>
    <scope>NUCLEOTIDE SEQUENCE [LARGE SCALE GENOMIC DNA]</scope>
    <source>
        <strain evidence="7 8">IFM 58123</strain>
    </source>
</reference>
<dbReference type="PANTHER" id="PTHR31001">
    <property type="entry name" value="UNCHARACTERIZED TRANSCRIPTIONAL REGULATORY PROTEIN"/>
    <property type="match status" value="1"/>
</dbReference>
<dbReference type="GO" id="GO:0003677">
    <property type="term" value="F:DNA binding"/>
    <property type="evidence" value="ECO:0007669"/>
    <property type="project" value="InterPro"/>
</dbReference>